<keyword evidence="2" id="KW-1185">Reference proteome</keyword>
<sequence>MPELEMLARNVVDCWSNGNLALAVRSLQGHLNEEEAVRRKHAKEIAELREQYRGDSDREVDGHPEVRIGNAGIFVAVWHWVPIESDD</sequence>
<comment type="caution">
    <text evidence="1">The sequence shown here is derived from an EMBL/GenBank/DDBJ whole genome shotgun (WGS) entry which is preliminary data.</text>
</comment>
<proteinExistence type="predicted"/>
<name>A0A3M6R087_9BURK</name>
<organism evidence="1 2">
    <name type="scientific">Corticibacter populi</name>
    <dbReference type="NCBI Taxonomy" id="1550736"/>
    <lineage>
        <taxon>Bacteria</taxon>
        <taxon>Pseudomonadati</taxon>
        <taxon>Pseudomonadota</taxon>
        <taxon>Betaproteobacteria</taxon>
        <taxon>Burkholderiales</taxon>
        <taxon>Comamonadaceae</taxon>
        <taxon>Corticibacter</taxon>
    </lineage>
</organism>
<dbReference type="AlphaFoldDB" id="A0A3M6R087"/>
<evidence type="ECO:0000313" key="2">
    <source>
        <dbReference type="Proteomes" id="UP000278006"/>
    </source>
</evidence>
<protein>
    <submittedName>
        <fullName evidence="1">Uncharacterized protein</fullName>
    </submittedName>
</protein>
<gene>
    <name evidence="1" type="ORF">D8I35_03620</name>
</gene>
<reference evidence="1 2" key="1">
    <citation type="submission" date="2018-10" db="EMBL/GenBank/DDBJ databases">
        <title>Draft genome of Cortibacter populi DSM10536.</title>
        <authorList>
            <person name="Bernier A.-M."/>
            <person name="Bernard K."/>
        </authorList>
    </citation>
    <scope>NUCLEOTIDE SEQUENCE [LARGE SCALE GENOMIC DNA]</scope>
    <source>
        <strain evidence="1 2">DSM 105136</strain>
    </source>
</reference>
<accession>A0A3M6R087</accession>
<dbReference type="OrthoDB" id="8795535at2"/>
<dbReference type="Proteomes" id="UP000278006">
    <property type="component" value="Unassembled WGS sequence"/>
</dbReference>
<dbReference type="EMBL" id="RDQO01000001">
    <property type="protein sequence ID" value="RMX08212.1"/>
    <property type="molecule type" value="Genomic_DNA"/>
</dbReference>
<dbReference type="RefSeq" id="WP_122226335.1">
    <property type="nucleotide sequence ID" value="NZ_RDQO01000001.1"/>
</dbReference>
<evidence type="ECO:0000313" key="1">
    <source>
        <dbReference type="EMBL" id="RMX08212.1"/>
    </source>
</evidence>